<evidence type="ECO:0000256" key="7">
    <source>
        <dbReference type="ARBA" id="ARBA00047304"/>
    </source>
</evidence>
<dbReference type="Gene3D" id="1.10.8.430">
    <property type="entry name" value="Helical domain of apoptotic protease-activating factors"/>
    <property type="match status" value="1"/>
</dbReference>
<dbReference type="SMART" id="SM00382">
    <property type="entry name" value="AAA"/>
    <property type="match status" value="1"/>
</dbReference>
<name>V4KFF3_EUTSA</name>
<dbReference type="FunFam" id="3.40.50.10140:FF:000007">
    <property type="entry name" value="Disease resistance protein (TIR-NBS-LRR class)"/>
    <property type="match status" value="1"/>
</dbReference>
<dbReference type="Pfam" id="PF23282">
    <property type="entry name" value="WHD_ROQ1"/>
    <property type="match status" value="1"/>
</dbReference>
<dbReference type="InterPro" id="IPR035897">
    <property type="entry name" value="Toll_tir_struct_dom_sf"/>
</dbReference>
<accession>V4KFF3</accession>
<proteinExistence type="predicted"/>
<dbReference type="GO" id="GO:0007165">
    <property type="term" value="P:signal transduction"/>
    <property type="evidence" value="ECO:0007669"/>
    <property type="project" value="InterPro"/>
</dbReference>
<dbReference type="OrthoDB" id="1108006at2759"/>
<dbReference type="InterPro" id="IPR003593">
    <property type="entry name" value="AAA+_ATPase"/>
</dbReference>
<dbReference type="InterPro" id="IPR042197">
    <property type="entry name" value="Apaf_helical"/>
</dbReference>
<evidence type="ECO:0000256" key="6">
    <source>
        <dbReference type="ARBA" id="ARBA00023027"/>
    </source>
</evidence>
<dbReference type="Pfam" id="PF00931">
    <property type="entry name" value="NB-ARC"/>
    <property type="match status" value="1"/>
</dbReference>
<keyword evidence="3" id="KW-0677">Repeat</keyword>
<comment type="catalytic activity">
    <reaction evidence="7">
        <text>NAD(+) + H2O = ADP-D-ribose + nicotinamide + H(+)</text>
        <dbReference type="Rhea" id="RHEA:16301"/>
        <dbReference type="ChEBI" id="CHEBI:15377"/>
        <dbReference type="ChEBI" id="CHEBI:15378"/>
        <dbReference type="ChEBI" id="CHEBI:17154"/>
        <dbReference type="ChEBI" id="CHEBI:57540"/>
        <dbReference type="ChEBI" id="CHEBI:57967"/>
        <dbReference type="EC" id="3.2.2.6"/>
    </reaction>
    <physiologicalReaction direction="left-to-right" evidence="7">
        <dbReference type="Rhea" id="RHEA:16302"/>
    </physiologicalReaction>
</comment>
<dbReference type="InterPro" id="IPR044974">
    <property type="entry name" value="Disease_R_plants"/>
</dbReference>
<evidence type="ECO:0000313" key="10">
    <source>
        <dbReference type="EMBL" id="ESQ28532.1"/>
    </source>
</evidence>
<evidence type="ECO:0000259" key="9">
    <source>
        <dbReference type="PROSITE" id="PS50104"/>
    </source>
</evidence>
<dbReference type="InterPro" id="IPR058192">
    <property type="entry name" value="WHD_ROQ1-like"/>
</dbReference>
<feature type="region of interest" description="Disordered" evidence="8">
    <location>
        <begin position="983"/>
        <end position="1042"/>
    </location>
</feature>
<keyword evidence="6" id="KW-0520">NAD</keyword>
<dbReference type="Gramene" id="ESQ28532">
    <property type="protein sequence ID" value="ESQ28532"/>
    <property type="gene ID" value="EUTSA_v10019585mg"/>
</dbReference>
<dbReference type="Gene3D" id="3.40.50.300">
    <property type="entry name" value="P-loop containing nucleotide triphosphate hydrolases"/>
    <property type="match status" value="1"/>
</dbReference>
<dbReference type="GO" id="GO:0061809">
    <property type="term" value="F:NAD+ nucleosidase activity, cyclic ADP-ribose generating"/>
    <property type="evidence" value="ECO:0007669"/>
    <property type="project" value="UniProtKB-EC"/>
</dbReference>
<dbReference type="InterPro" id="IPR032675">
    <property type="entry name" value="LRR_dom_sf"/>
</dbReference>
<dbReference type="SUPFAM" id="SSF52058">
    <property type="entry name" value="L domain-like"/>
    <property type="match status" value="1"/>
</dbReference>
<evidence type="ECO:0000256" key="2">
    <source>
        <dbReference type="ARBA" id="ARBA00022614"/>
    </source>
</evidence>
<dbReference type="SMART" id="SM00255">
    <property type="entry name" value="TIR"/>
    <property type="match status" value="1"/>
</dbReference>
<dbReference type="FunFam" id="1.10.8.430:FF:000002">
    <property type="entry name" value="Disease resistance protein (TIR-NBS-LRR class)"/>
    <property type="match status" value="1"/>
</dbReference>
<keyword evidence="2" id="KW-0433">Leucine-rich repeat</keyword>
<dbReference type="STRING" id="72664.V4KFF3"/>
<dbReference type="InterPro" id="IPR002182">
    <property type="entry name" value="NB-ARC"/>
</dbReference>
<dbReference type="EC" id="3.2.2.6" evidence="1"/>
<feature type="non-terminal residue" evidence="10">
    <location>
        <position position="1042"/>
    </location>
</feature>
<dbReference type="Gene3D" id="3.40.50.10140">
    <property type="entry name" value="Toll/interleukin-1 receptor homology (TIR) domain"/>
    <property type="match status" value="1"/>
</dbReference>
<dbReference type="PANTHER" id="PTHR11017:SF542">
    <property type="entry name" value="DISEASE RESISTANCE PROTEIN (TIR-NBS-LRR CLASS) FAMILY"/>
    <property type="match status" value="1"/>
</dbReference>
<protein>
    <recommendedName>
        <fullName evidence="1">ADP-ribosyl cyclase/cyclic ADP-ribose hydrolase</fullName>
        <ecNumber evidence="1">3.2.2.6</ecNumber>
    </recommendedName>
</protein>
<dbReference type="GO" id="GO:0043531">
    <property type="term" value="F:ADP binding"/>
    <property type="evidence" value="ECO:0007669"/>
    <property type="project" value="InterPro"/>
</dbReference>
<dbReference type="OMA" id="DVEIMEC"/>
<keyword evidence="5" id="KW-0611">Plant defense</keyword>
<keyword evidence="11" id="KW-1185">Reference proteome</keyword>
<dbReference type="eggNOG" id="ENOG502SUNR">
    <property type="taxonomic scope" value="Eukaryota"/>
</dbReference>
<dbReference type="SUPFAM" id="SSF52540">
    <property type="entry name" value="P-loop containing nucleoside triphosphate hydrolases"/>
    <property type="match status" value="1"/>
</dbReference>
<dbReference type="FunFam" id="3.80.10.10:FF:000386">
    <property type="entry name" value="Disease resistance protein RPS4"/>
    <property type="match status" value="1"/>
</dbReference>
<evidence type="ECO:0000256" key="8">
    <source>
        <dbReference type="SAM" id="MobiDB-lite"/>
    </source>
</evidence>
<feature type="domain" description="TIR" evidence="9">
    <location>
        <begin position="9"/>
        <end position="173"/>
    </location>
</feature>
<dbReference type="InterPro" id="IPR000157">
    <property type="entry name" value="TIR_dom"/>
</dbReference>
<keyword evidence="4" id="KW-0378">Hydrolase</keyword>
<evidence type="ECO:0000256" key="3">
    <source>
        <dbReference type="ARBA" id="ARBA00022737"/>
    </source>
</evidence>
<dbReference type="GO" id="GO:0006952">
    <property type="term" value="P:defense response"/>
    <property type="evidence" value="ECO:0007669"/>
    <property type="project" value="UniProtKB-KW"/>
</dbReference>
<dbReference type="PROSITE" id="PS50104">
    <property type="entry name" value="TIR"/>
    <property type="match status" value="1"/>
</dbReference>
<dbReference type="InterPro" id="IPR011713">
    <property type="entry name" value="Leu-rich_rpt_3"/>
</dbReference>
<gene>
    <name evidence="10" type="ORF">EUTSA_v10019585mg</name>
</gene>
<organism evidence="10 11">
    <name type="scientific">Eutrema salsugineum</name>
    <name type="common">Saltwater cress</name>
    <name type="synonym">Sisymbrium salsugineum</name>
    <dbReference type="NCBI Taxonomy" id="72664"/>
    <lineage>
        <taxon>Eukaryota</taxon>
        <taxon>Viridiplantae</taxon>
        <taxon>Streptophyta</taxon>
        <taxon>Embryophyta</taxon>
        <taxon>Tracheophyta</taxon>
        <taxon>Spermatophyta</taxon>
        <taxon>Magnoliopsida</taxon>
        <taxon>eudicotyledons</taxon>
        <taxon>Gunneridae</taxon>
        <taxon>Pentapetalae</taxon>
        <taxon>rosids</taxon>
        <taxon>malvids</taxon>
        <taxon>Brassicales</taxon>
        <taxon>Brassicaceae</taxon>
        <taxon>Eutremeae</taxon>
        <taxon>Eutrema</taxon>
    </lineage>
</organism>
<sequence>MASSSSDIKRYHVFPSFHGPDVRRGFLSHLHNHFASKGITTFKDQRIERGHTIGPELVQAIRESRVSIVLLSKNYASSSWCLDELVEILKCKEASGQIVITIFYDVDPSDVRKQRGDFGSTFMKTCEGKAEGEKKRWIKALAYVATIAGEHSLNWDDEAAMVEKIAADVSNKLNVTLSRDFEGMVGLEAHLRKLDSMLCLECDEVKMIGIWGPAGIGKTTIARALYNQLSSKFRFKCFMGNLKESYKSIMCVDDYDSKLCLQKQLLSEILNQRDIRVHHLGAIKDWLQDQRVLLVLDDVDDLEKLEVLAKELSWFGYGSRIIVTTEDKKILKAHGINDIYHVDFPSMEEALEIFCLSAFKQSTVRDGFEEIANKVAEFCGCLPLGLCVVGSSLRGESKHEWELQLSRLGTSLDRKIEDVLKVGYDRLVDKDQALFLHIACFFNHENVDHVTTMLTDTVLDVGNGLKNLADKSLVHISSRGHIAMHYLVQQLGRQIVIEQSHEPGKRQFLVEVEEIRDVLENETGTGSVIGISFDMSKIGELTVSKRAFEEMRNLRFLRFYNGKVSLLEDMEYLPHLRLLHWDSYPRKSLPPTFQPERLVELHMQFSKLEKLWGGIQPLANLKKIDLVHSKNLKEIPNLLKATSLETLKLMGCKSLVELPSSISNLQKLKTLSMRACVKLQVIPSDINLVFLEDVDMSYCSRLRTFPDISKNFSRLNLEDTKIEDVPASVGGCWSRLEWLVMGNRSLKRLTHVPLSVTLLDLSNSEIKRIPDCIVGLPHLVTLIVKNCKKLVSIPGLAPSLKSLNANNCISLERVCFYFHNVIKELTFYNCVNLDEEARRVIIQPRVDGYVLLPGKEVPAEFIHKATGNSITIKGTFSVFSRFKACLLLPPIKNRGDFQIKCSLRSKNGVLINQVYNFGMPETFYARCLSKHLLIFRDALFQQSVCHDEVDVTTSEILFEFTGWLEDDVCEVLECGVQILTDEAEGSSRKEDTFEEESSSSDEVNSFSSKEDNFEEESSSSDELNSFEADSSSEVGYSETGGN</sequence>
<dbReference type="Gene3D" id="3.80.10.10">
    <property type="entry name" value="Ribonuclease Inhibitor"/>
    <property type="match status" value="2"/>
</dbReference>
<dbReference type="SUPFAM" id="SSF52200">
    <property type="entry name" value="Toll/Interleukin receptor TIR domain"/>
    <property type="match status" value="1"/>
</dbReference>
<dbReference type="InterPro" id="IPR036390">
    <property type="entry name" value="WH_DNA-bd_sf"/>
</dbReference>
<evidence type="ECO:0000256" key="4">
    <source>
        <dbReference type="ARBA" id="ARBA00022801"/>
    </source>
</evidence>
<dbReference type="SUPFAM" id="SSF46785">
    <property type="entry name" value="Winged helix' DNA-binding domain"/>
    <property type="match status" value="1"/>
</dbReference>
<reference evidence="10 11" key="1">
    <citation type="journal article" date="2013" name="Front. Plant Sci.">
        <title>The Reference Genome of the Halophytic Plant Eutrema salsugineum.</title>
        <authorList>
            <person name="Yang R."/>
            <person name="Jarvis D.E."/>
            <person name="Chen H."/>
            <person name="Beilstein M.A."/>
            <person name="Grimwood J."/>
            <person name="Jenkins J."/>
            <person name="Shu S."/>
            <person name="Prochnik S."/>
            <person name="Xin M."/>
            <person name="Ma C."/>
            <person name="Schmutz J."/>
            <person name="Wing R.A."/>
            <person name="Mitchell-Olds T."/>
            <person name="Schumaker K.S."/>
            <person name="Wang X."/>
        </authorList>
    </citation>
    <scope>NUCLEOTIDE SEQUENCE [LARGE SCALE GENOMIC DNA]</scope>
</reference>
<dbReference type="PRINTS" id="PR00364">
    <property type="entry name" value="DISEASERSIST"/>
</dbReference>
<dbReference type="InterPro" id="IPR027417">
    <property type="entry name" value="P-loop_NTPase"/>
</dbReference>
<dbReference type="Pfam" id="PF07725">
    <property type="entry name" value="LRR_3"/>
    <property type="match status" value="1"/>
</dbReference>
<evidence type="ECO:0000256" key="5">
    <source>
        <dbReference type="ARBA" id="ARBA00022821"/>
    </source>
</evidence>
<dbReference type="AlphaFoldDB" id="V4KFF3"/>
<dbReference type="Proteomes" id="UP000030689">
    <property type="component" value="Unassembled WGS sequence"/>
</dbReference>
<dbReference type="KEGG" id="eus:EUTSA_v10019585mg"/>
<evidence type="ECO:0000313" key="11">
    <source>
        <dbReference type="Proteomes" id="UP000030689"/>
    </source>
</evidence>
<evidence type="ECO:0000256" key="1">
    <source>
        <dbReference type="ARBA" id="ARBA00011982"/>
    </source>
</evidence>
<dbReference type="PANTHER" id="PTHR11017">
    <property type="entry name" value="LEUCINE-RICH REPEAT-CONTAINING PROTEIN"/>
    <property type="match status" value="1"/>
</dbReference>
<dbReference type="FunFam" id="3.40.50.300:FF:001002">
    <property type="entry name" value="Disease resistance protein (TIR-NBS-LRR class)"/>
    <property type="match status" value="1"/>
</dbReference>
<dbReference type="EMBL" id="KI517953">
    <property type="protein sequence ID" value="ESQ28532.1"/>
    <property type="molecule type" value="Genomic_DNA"/>
</dbReference>
<dbReference type="Pfam" id="PF01582">
    <property type="entry name" value="TIR"/>
    <property type="match status" value="1"/>
</dbReference>